<dbReference type="EMBL" id="CAJPEX010000427">
    <property type="protein sequence ID" value="CAG0915653.1"/>
    <property type="molecule type" value="Genomic_DNA"/>
</dbReference>
<name>A0A7R9GC26_9CRUS</name>
<reference evidence="3" key="1">
    <citation type="submission" date="2020-11" db="EMBL/GenBank/DDBJ databases">
        <authorList>
            <person name="Tran Van P."/>
        </authorList>
    </citation>
    <scope>NUCLEOTIDE SEQUENCE</scope>
</reference>
<evidence type="ECO:0000313" key="4">
    <source>
        <dbReference type="Proteomes" id="UP000678499"/>
    </source>
</evidence>
<feature type="region of interest" description="Disordered" evidence="2">
    <location>
        <begin position="336"/>
        <end position="462"/>
    </location>
</feature>
<dbReference type="Pfam" id="PF17095">
    <property type="entry name" value="CAMSAP_CC1"/>
    <property type="match status" value="1"/>
</dbReference>
<dbReference type="OrthoDB" id="2125658at2759"/>
<sequence length="560" mass="60525">MGETEESGEQPDPKSRRCLNLKNLLQCLVICKSPAPRRSGGVPAFTPKLNYQQNVSPIPDLRPSLDHTGNNKQPFHSGTQNDHRSGGRRSRFNSGNSNGNDSSPHESFQRQSSGRTSLKERNKQLSDHEQFDSGRSSSRGKCVDDSGTDDDSSRTRRSADVGTGGGGGVGGGGSNSNNVDDDEGFVVHKRKAIPTLAQRISRLQSSAGGGGGGGNRIDDDVQSAAATLDSSRAAGKPSDRPAAGGGGGGSGGTIRSRRNSFSEESQLTWENFGGSTDNLHLLSRNPDKELGQTTSGRAAVDARADARAAAAAIRRKNSDLQSTIELGDGLVQDDEDALANRRRRRRSSSSGFGGESPLVQQQQPQQYPPTEYQQHHHRHLSKSPSPMDDSDVEQPPPPSPHMRDLTASGSRPVSFADLPTSQSTININFMRQPSTGSGSGTSTKKVVVPPRKPMSNMTSAPPSVAAEITNVRLQLEENKRKIEAEKRKVEAGVALRKQHVGKQAFMHALHKWLVTNKLPLVIFKFINNNNNGDDDDDDDDDDERTGVYLICLWNRLNRCF</sequence>
<accession>A0A7R9GC26</accession>
<keyword evidence="1" id="KW-0175">Coiled coil</keyword>
<evidence type="ECO:0000256" key="1">
    <source>
        <dbReference type="SAM" id="Coils"/>
    </source>
</evidence>
<keyword evidence="4" id="KW-1185">Reference proteome</keyword>
<proteinExistence type="predicted"/>
<feature type="region of interest" description="Disordered" evidence="2">
    <location>
        <begin position="33"/>
        <end position="182"/>
    </location>
</feature>
<dbReference type="InterPro" id="IPR031372">
    <property type="entry name" value="CAMSAP_CC1"/>
</dbReference>
<dbReference type="GO" id="GO:0005516">
    <property type="term" value="F:calmodulin binding"/>
    <property type="evidence" value="ECO:0007669"/>
    <property type="project" value="InterPro"/>
</dbReference>
<feature type="compositionally biased region" description="Low complexity" evidence="2">
    <location>
        <begin position="434"/>
        <end position="448"/>
    </location>
</feature>
<gene>
    <name evidence="3" type="ORF">NMOB1V02_LOCUS3294</name>
</gene>
<feature type="coiled-coil region" evidence="1">
    <location>
        <begin position="465"/>
        <end position="492"/>
    </location>
</feature>
<dbReference type="EMBL" id="OA882464">
    <property type="protein sequence ID" value="CAD7275501.1"/>
    <property type="molecule type" value="Genomic_DNA"/>
</dbReference>
<dbReference type="GO" id="GO:0030507">
    <property type="term" value="F:spectrin binding"/>
    <property type="evidence" value="ECO:0007669"/>
    <property type="project" value="InterPro"/>
</dbReference>
<feature type="compositionally biased region" description="Polar residues" evidence="2">
    <location>
        <begin position="262"/>
        <end position="278"/>
    </location>
</feature>
<dbReference type="Proteomes" id="UP000678499">
    <property type="component" value="Unassembled WGS sequence"/>
</dbReference>
<protein>
    <submittedName>
        <fullName evidence="3">Uncharacterized protein</fullName>
    </submittedName>
</protein>
<feature type="compositionally biased region" description="Gly residues" evidence="2">
    <location>
        <begin position="162"/>
        <end position="174"/>
    </location>
</feature>
<evidence type="ECO:0000256" key="2">
    <source>
        <dbReference type="SAM" id="MobiDB-lite"/>
    </source>
</evidence>
<dbReference type="AlphaFoldDB" id="A0A7R9GC26"/>
<organism evidence="3">
    <name type="scientific">Notodromas monacha</name>
    <dbReference type="NCBI Taxonomy" id="399045"/>
    <lineage>
        <taxon>Eukaryota</taxon>
        <taxon>Metazoa</taxon>
        <taxon>Ecdysozoa</taxon>
        <taxon>Arthropoda</taxon>
        <taxon>Crustacea</taxon>
        <taxon>Oligostraca</taxon>
        <taxon>Ostracoda</taxon>
        <taxon>Podocopa</taxon>
        <taxon>Podocopida</taxon>
        <taxon>Cypridocopina</taxon>
        <taxon>Cypridoidea</taxon>
        <taxon>Cyprididae</taxon>
        <taxon>Notodromas</taxon>
    </lineage>
</organism>
<feature type="region of interest" description="Disordered" evidence="2">
    <location>
        <begin position="227"/>
        <end position="301"/>
    </location>
</feature>
<feature type="compositionally biased region" description="Low complexity" evidence="2">
    <location>
        <begin position="92"/>
        <end position="102"/>
    </location>
</feature>
<feature type="compositionally biased region" description="Polar residues" evidence="2">
    <location>
        <begin position="67"/>
        <end position="80"/>
    </location>
</feature>
<evidence type="ECO:0000313" key="3">
    <source>
        <dbReference type="EMBL" id="CAD7275501.1"/>
    </source>
</evidence>
<feature type="compositionally biased region" description="Gly residues" evidence="2">
    <location>
        <begin position="243"/>
        <end position="252"/>
    </location>
</feature>
<feature type="compositionally biased region" description="Low complexity" evidence="2">
    <location>
        <begin position="360"/>
        <end position="372"/>
    </location>
</feature>
<feature type="compositionally biased region" description="Polar residues" evidence="2">
    <location>
        <begin position="419"/>
        <end position="433"/>
    </location>
</feature>
<feature type="compositionally biased region" description="Basic and acidic residues" evidence="2">
    <location>
        <begin position="117"/>
        <end position="132"/>
    </location>
</feature>
<dbReference type="GO" id="GO:0031175">
    <property type="term" value="P:neuron projection development"/>
    <property type="evidence" value="ECO:0007669"/>
    <property type="project" value="InterPro"/>
</dbReference>